<comment type="caution">
    <text evidence="1">The sequence shown here is derived from an EMBL/GenBank/DDBJ whole genome shotgun (WGS) entry which is preliminary data.</text>
</comment>
<accession>A0A9K3NQN1</accession>
<gene>
    <name evidence="1" type="ORF">HanXRQr2_Chr04g0144551</name>
</gene>
<proteinExistence type="predicted"/>
<sequence>MVVGPSTDNTVDGHNTPTNTEHQELQFIRFVTKGTITTSTPNGTPYWIPDVDAEYIPIINSTFNSWEYVDSNDTDEDVDDDAKDPAYIYIYMNLSNLVDIHPGVIKHSTILDYPIYNDK</sequence>
<protein>
    <submittedName>
        <fullName evidence="1">Uncharacterized protein</fullName>
    </submittedName>
</protein>
<dbReference type="Gramene" id="mRNA:HanXRQr2_Chr04g0144551">
    <property type="protein sequence ID" value="mRNA:HanXRQr2_Chr04g0144551"/>
    <property type="gene ID" value="HanXRQr2_Chr04g0144551"/>
</dbReference>
<dbReference type="Proteomes" id="UP000215914">
    <property type="component" value="Unassembled WGS sequence"/>
</dbReference>
<name>A0A9K3NQN1_HELAN</name>
<reference evidence="1" key="1">
    <citation type="journal article" date="2017" name="Nature">
        <title>The sunflower genome provides insights into oil metabolism, flowering and Asterid evolution.</title>
        <authorList>
            <person name="Badouin H."/>
            <person name="Gouzy J."/>
            <person name="Grassa C.J."/>
            <person name="Murat F."/>
            <person name="Staton S.E."/>
            <person name="Cottret L."/>
            <person name="Lelandais-Briere C."/>
            <person name="Owens G.L."/>
            <person name="Carrere S."/>
            <person name="Mayjonade B."/>
            <person name="Legrand L."/>
            <person name="Gill N."/>
            <person name="Kane N.C."/>
            <person name="Bowers J.E."/>
            <person name="Hubner S."/>
            <person name="Bellec A."/>
            <person name="Berard A."/>
            <person name="Berges H."/>
            <person name="Blanchet N."/>
            <person name="Boniface M.C."/>
            <person name="Brunel D."/>
            <person name="Catrice O."/>
            <person name="Chaidir N."/>
            <person name="Claudel C."/>
            <person name="Donnadieu C."/>
            <person name="Faraut T."/>
            <person name="Fievet G."/>
            <person name="Helmstetter N."/>
            <person name="King M."/>
            <person name="Knapp S.J."/>
            <person name="Lai Z."/>
            <person name="Le Paslier M.C."/>
            <person name="Lippi Y."/>
            <person name="Lorenzon L."/>
            <person name="Mandel J.R."/>
            <person name="Marage G."/>
            <person name="Marchand G."/>
            <person name="Marquand E."/>
            <person name="Bret-Mestries E."/>
            <person name="Morien E."/>
            <person name="Nambeesan S."/>
            <person name="Nguyen T."/>
            <person name="Pegot-Espagnet P."/>
            <person name="Pouilly N."/>
            <person name="Raftis F."/>
            <person name="Sallet E."/>
            <person name="Schiex T."/>
            <person name="Thomas J."/>
            <person name="Vandecasteele C."/>
            <person name="Vares D."/>
            <person name="Vear F."/>
            <person name="Vautrin S."/>
            <person name="Crespi M."/>
            <person name="Mangin B."/>
            <person name="Burke J.M."/>
            <person name="Salse J."/>
            <person name="Munos S."/>
            <person name="Vincourt P."/>
            <person name="Rieseberg L.H."/>
            <person name="Langlade N.B."/>
        </authorList>
    </citation>
    <scope>NUCLEOTIDE SEQUENCE</scope>
    <source>
        <tissue evidence="1">Leaves</tissue>
    </source>
</reference>
<dbReference type="EMBL" id="MNCJ02000319">
    <property type="protein sequence ID" value="KAF5808370.1"/>
    <property type="molecule type" value="Genomic_DNA"/>
</dbReference>
<dbReference type="AlphaFoldDB" id="A0A9K3NQN1"/>
<organism evidence="1 2">
    <name type="scientific">Helianthus annuus</name>
    <name type="common">Common sunflower</name>
    <dbReference type="NCBI Taxonomy" id="4232"/>
    <lineage>
        <taxon>Eukaryota</taxon>
        <taxon>Viridiplantae</taxon>
        <taxon>Streptophyta</taxon>
        <taxon>Embryophyta</taxon>
        <taxon>Tracheophyta</taxon>
        <taxon>Spermatophyta</taxon>
        <taxon>Magnoliopsida</taxon>
        <taxon>eudicotyledons</taxon>
        <taxon>Gunneridae</taxon>
        <taxon>Pentapetalae</taxon>
        <taxon>asterids</taxon>
        <taxon>campanulids</taxon>
        <taxon>Asterales</taxon>
        <taxon>Asteraceae</taxon>
        <taxon>Asteroideae</taxon>
        <taxon>Heliantheae alliance</taxon>
        <taxon>Heliantheae</taxon>
        <taxon>Helianthus</taxon>
    </lineage>
</organism>
<reference evidence="1" key="2">
    <citation type="submission" date="2020-06" db="EMBL/GenBank/DDBJ databases">
        <title>Helianthus annuus Genome sequencing and assembly Release 2.</title>
        <authorList>
            <person name="Gouzy J."/>
            <person name="Langlade N."/>
            <person name="Munos S."/>
        </authorList>
    </citation>
    <scope>NUCLEOTIDE SEQUENCE</scope>
    <source>
        <tissue evidence="1">Leaves</tissue>
    </source>
</reference>
<keyword evidence="2" id="KW-1185">Reference proteome</keyword>
<evidence type="ECO:0000313" key="1">
    <source>
        <dbReference type="EMBL" id="KAF5808370.1"/>
    </source>
</evidence>
<evidence type="ECO:0000313" key="2">
    <source>
        <dbReference type="Proteomes" id="UP000215914"/>
    </source>
</evidence>